<dbReference type="PANTHER" id="PTHR17985">
    <property type="entry name" value="SER/THR-RICH PROTEIN T10 IN DGCR REGION"/>
    <property type="match status" value="1"/>
</dbReference>
<proteinExistence type="predicted"/>
<dbReference type="AlphaFoldDB" id="A0AAW0S0R2"/>
<dbReference type="Pfam" id="PF05742">
    <property type="entry name" value="TANGO2"/>
    <property type="match status" value="1"/>
</dbReference>
<keyword evidence="3" id="KW-1185">Reference proteome</keyword>
<dbReference type="PANTHER" id="PTHR17985:SF8">
    <property type="entry name" value="TRANSPORT AND GOLGI ORGANIZATION PROTEIN 2 HOMOLOG"/>
    <property type="match status" value="1"/>
</dbReference>
<dbReference type="Proteomes" id="UP001397290">
    <property type="component" value="Unassembled WGS sequence"/>
</dbReference>
<evidence type="ECO:0000313" key="3">
    <source>
        <dbReference type="Proteomes" id="UP001397290"/>
    </source>
</evidence>
<feature type="transmembrane region" description="Helical" evidence="1">
    <location>
        <begin position="21"/>
        <end position="41"/>
    </location>
</feature>
<gene>
    <name evidence="2" type="ORF">G3M48_001176</name>
</gene>
<name>A0AAW0S0R2_9HYPO</name>
<comment type="caution">
    <text evidence="2">The sequence shown here is derived from an EMBL/GenBank/DDBJ whole genome shotgun (WGS) entry which is preliminary data.</text>
</comment>
<organism evidence="2 3">
    <name type="scientific">Beauveria asiatica</name>
    <dbReference type="NCBI Taxonomy" id="1069075"/>
    <lineage>
        <taxon>Eukaryota</taxon>
        <taxon>Fungi</taxon>
        <taxon>Dikarya</taxon>
        <taxon>Ascomycota</taxon>
        <taxon>Pezizomycotina</taxon>
        <taxon>Sordariomycetes</taxon>
        <taxon>Hypocreomycetidae</taxon>
        <taxon>Hypocreales</taxon>
        <taxon>Cordycipitaceae</taxon>
        <taxon>Beauveria</taxon>
    </lineage>
</organism>
<dbReference type="EMBL" id="JAAHCF010000131">
    <property type="protein sequence ID" value="KAK8147706.1"/>
    <property type="molecule type" value="Genomic_DNA"/>
</dbReference>
<evidence type="ECO:0000256" key="1">
    <source>
        <dbReference type="SAM" id="Phobius"/>
    </source>
</evidence>
<keyword evidence="1" id="KW-0812">Transmembrane</keyword>
<evidence type="ECO:0000313" key="2">
    <source>
        <dbReference type="EMBL" id="KAK8147706.1"/>
    </source>
</evidence>
<dbReference type="GO" id="GO:0009306">
    <property type="term" value="P:protein secretion"/>
    <property type="evidence" value="ECO:0007669"/>
    <property type="project" value="TreeGrafter"/>
</dbReference>
<reference evidence="2 3" key="1">
    <citation type="submission" date="2020-02" db="EMBL/GenBank/DDBJ databases">
        <title>Comparative genomics of the hypocrealean fungal genus Beauvera.</title>
        <authorList>
            <person name="Showalter D.N."/>
            <person name="Bushley K.E."/>
            <person name="Rehner S.A."/>
        </authorList>
    </citation>
    <scope>NUCLEOTIDE SEQUENCE [LARGE SCALE GENOMIC DNA]</scope>
    <source>
        <strain evidence="2 3">ARSEF4384</strain>
    </source>
</reference>
<dbReference type="GO" id="GO:0007030">
    <property type="term" value="P:Golgi organization"/>
    <property type="evidence" value="ECO:0007669"/>
    <property type="project" value="TreeGrafter"/>
</dbReference>
<dbReference type="InterPro" id="IPR008551">
    <property type="entry name" value="TANGO2"/>
</dbReference>
<accession>A0AAW0S0R2</accession>
<keyword evidence="1" id="KW-1133">Transmembrane helix</keyword>
<sequence>MSINNLAIVLTLQFRQESRQTTSRFVGIITGICGLLGWASFGQQRFAVANGAVYSGEHQLFASRNDSVSAPSSSSHLLPSPRDDPQPVFCLIGASNTACTLTMCIAILSTAHPDYSLIILDNRDEFILRPTSRPHWWAHPTSGQQVLSSRDLQRAEQGTWLAVNKAGDFAVLTNYQEIVDEPTAISTSRSRGGMPSLWVGGDANESLTERVHQLVKDGGVKGVGGFSMICGRLRKNPENISIISNRADHVDDVPIVDGERGRTWGLSNTTHTNPEKWPKVSAGEQLVGEAIQNAIAKDQSETDFVESLFNVLNRDTLPVAEEEEGTVQDSMKRFRHSIFIPPVGTTQQKAEFAESAAKGRIGWVDDADTSNGAASHAPANPVGGYSSGMYGTQRQTVILVDLEGNVKYIERALFDPNGNAIERGAADVIVKFTVDGWDN</sequence>
<protein>
    <submittedName>
        <fullName evidence="2">Uncharacterized protein</fullName>
    </submittedName>
</protein>
<dbReference type="GO" id="GO:0005794">
    <property type="term" value="C:Golgi apparatus"/>
    <property type="evidence" value="ECO:0007669"/>
    <property type="project" value="TreeGrafter"/>
</dbReference>
<keyword evidence="1" id="KW-0472">Membrane</keyword>